<proteinExistence type="predicted"/>
<accession>A0AAV1BZZ8</accession>
<dbReference type="PANTHER" id="PTHR46033:SF67">
    <property type="entry name" value="AMINOTRANSFERASE-LIKE, PLANT MOBILE DOMAIN FAMILY PROTEIN"/>
    <property type="match status" value="1"/>
</dbReference>
<protein>
    <submittedName>
        <fullName evidence="3">OLC1v1022770C1</fullName>
    </submittedName>
</protein>
<gene>
    <name evidence="3" type="ORF">OLC1_LOCUS1021</name>
</gene>
<dbReference type="InterPro" id="IPR044824">
    <property type="entry name" value="MAIN-like"/>
</dbReference>
<dbReference type="Pfam" id="PF10536">
    <property type="entry name" value="PMD"/>
    <property type="match status" value="1"/>
</dbReference>
<organism evidence="3 4">
    <name type="scientific">Oldenlandia corymbosa var. corymbosa</name>
    <dbReference type="NCBI Taxonomy" id="529605"/>
    <lineage>
        <taxon>Eukaryota</taxon>
        <taxon>Viridiplantae</taxon>
        <taxon>Streptophyta</taxon>
        <taxon>Embryophyta</taxon>
        <taxon>Tracheophyta</taxon>
        <taxon>Spermatophyta</taxon>
        <taxon>Magnoliopsida</taxon>
        <taxon>eudicotyledons</taxon>
        <taxon>Gunneridae</taxon>
        <taxon>Pentapetalae</taxon>
        <taxon>asterids</taxon>
        <taxon>lamiids</taxon>
        <taxon>Gentianales</taxon>
        <taxon>Rubiaceae</taxon>
        <taxon>Rubioideae</taxon>
        <taxon>Spermacoceae</taxon>
        <taxon>Hedyotis-Oldenlandia complex</taxon>
        <taxon>Oldenlandia</taxon>
    </lineage>
</organism>
<feature type="region of interest" description="Disordered" evidence="1">
    <location>
        <begin position="554"/>
        <end position="574"/>
    </location>
</feature>
<feature type="region of interest" description="Disordered" evidence="1">
    <location>
        <begin position="674"/>
        <end position="767"/>
    </location>
</feature>
<dbReference type="EMBL" id="OX459118">
    <property type="protein sequence ID" value="CAI9088443.1"/>
    <property type="molecule type" value="Genomic_DNA"/>
</dbReference>
<dbReference type="AlphaFoldDB" id="A0AAV1BZZ8"/>
<dbReference type="PANTHER" id="PTHR46033">
    <property type="entry name" value="PROTEIN MAIN-LIKE 2"/>
    <property type="match status" value="1"/>
</dbReference>
<sequence>MSQPSNCTIMEEREEQMVSPTGGGGGERNPDITFRLAHFLSPMVTSDNSLWPEVPSSTVSSPDFNLGDTKKGNLKVQFPGWRVPSENWKTWTDRMNSLYHSAWKKAGIFDAVMNSTYKIPRNDEIIHGFAERWCPETNTFVFPWGEATITLEDVMVLGGYSVLGDPVFVQSPESEEGEKELLRARSEFIQSKSRKPWSNGWSQKFMDSGSNIEHEAFLALWLSRFVFPSKTRQSSVGRHVFSTAVHLARGTKIALAPAVLASVYAYLSEMKRALVISASKRLQTMKGNKKDETVELSIFAPFQLVQIWVWERFVSLRPKPLPFETDQPRFAKWNNLRVKNNGGVKSSIDEAGDLFLWRPYAVGSKSLFPHEIYKKEARWITVDSGIDEEQEIFVRWLRVSELVGIDSNFIEQYLPHRVAMQFGFDQDVPGLVPRVNSSQILAWENYNRKIVDGRLYVPSRLFESDVTTRYLEWWKNWNCRPVLSGDPVITNVLGANSIKSKNLGIGTQLSSSLDKLPLKRKKISDVEGLSNKSRKVSKRFKSLSDVLKDAAFASSGLSPKTNQEGMQPSEDTDRQHQTELLRNASGRKHKALNVIRLTGSDYRKAFTKQMMSRSKQKVVGSENRNLEKCRAKELLRSRDFLSSSEKILNEDGAVVNSGFHDQEETLHSEELCESGMTDKGSNGINPSDLEHKNASFEDGMKDKGKGSNGINPSDLEHKDASFEDRMRLNNLQKTPESEKRSSMKGLECEDQESKPDSNKELINSNTINERKCKLGTLKDLLTQWDTDFTNLENIVAEYKRNHVNAKDDK</sequence>
<name>A0AAV1BZZ8_OLDCO</name>
<feature type="domain" description="Aminotransferase-like plant mobile" evidence="2">
    <location>
        <begin position="107"/>
        <end position="475"/>
    </location>
</feature>
<reference evidence="3" key="1">
    <citation type="submission" date="2023-03" db="EMBL/GenBank/DDBJ databases">
        <authorList>
            <person name="Julca I."/>
        </authorList>
    </citation>
    <scope>NUCLEOTIDE SEQUENCE</scope>
</reference>
<evidence type="ECO:0000256" key="1">
    <source>
        <dbReference type="SAM" id="MobiDB-lite"/>
    </source>
</evidence>
<dbReference type="Proteomes" id="UP001161247">
    <property type="component" value="Chromosome 1"/>
</dbReference>
<keyword evidence="4" id="KW-1185">Reference proteome</keyword>
<dbReference type="GO" id="GO:0010073">
    <property type="term" value="P:meristem maintenance"/>
    <property type="evidence" value="ECO:0007669"/>
    <property type="project" value="InterPro"/>
</dbReference>
<evidence type="ECO:0000313" key="3">
    <source>
        <dbReference type="EMBL" id="CAI9088443.1"/>
    </source>
</evidence>
<dbReference type="InterPro" id="IPR019557">
    <property type="entry name" value="AminoTfrase-like_pln_mobile"/>
</dbReference>
<evidence type="ECO:0000259" key="2">
    <source>
        <dbReference type="Pfam" id="PF10536"/>
    </source>
</evidence>
<feature type="compositionally biased region" description="Basic and acidic residues" evidence="1">
    <location>
        <begin position="688"/>
        <end position="705"/>
    </location>
</feature>
<feature type="compositionally biased region" description="Polar residues" evidence="1">
    <location>
        <begin position="555"/>
        <end position="566"/>
    </location>
</feature>
<evidence type="ECO:0000313" key="4">
    <source>
        <dbReference type="Proteomes" id="UP001161247"/>
    </source>
</evidence>
<feature type="compositionally biased region" description="Basic and acidic residues" evidence="1">
    <location>
        <begin position="714"/>
        <end position="727"/>
    </location>
</feature>
<feature type="region of interest" description="Disordered" evidence="1">
    <location>
        <begin position="1"/>
        <end position="28"/>
    </location>
</feature>